<gene>
    <name evidence="3" type="ORF">SAMN05660895_2414</name>
</gene>
<proteinExistence type="predicted"/>
<evidence type="ECO:0000256" key="1">
    <source>
        <dbReference type="SAM" id="Phobius"/>
    </source>
</evidence>
<keyword evidence="1" id="KW-0472">Membrane</keyword>
<name>A0A1I7NN75_9BACT</name>
<dbReference type="AlphaFoldDB" id="A0A1I7NN75"/>
<dbReference type="Pfam" id="PF08239">
    <property type="entry name" value="SH3_3"/>
    <property type="match status" value="1"/>
</dbReference>
<evidence type="ECO:0000313" key="4">
    <source>
        <dbReference type="Proteomes" id="UP000199537"/>
    </source>
</evidence>
<keyword evidence="4" id="KW-1185">Reference proteome</keyword>
<evidence type="ECO:0000259" key="2">
    <source>
        <dbReference type="PROSITE" id="PS51781"/>
    </source>
</evidence>
<reference evidence="4" key="1">
    <citation type="submission" date="2016-10" db="EMBL/GenBank/DDBJ databases">
        <authorList>
            <person name="Varghese N."/>
            <person name="Submissions S."/>
        </authorList>
    </citation>
    <scope>NUCLEOTIDE SEQUENCE [LARGE SCALE GENOMIC DNA]</scope>
    <source>
        <strain evidence="4">DSM 14807</strain>
    </source>
</reference>
<accession>A0A1I7NN75</accession>
<keyword evidence="1" id="KW-1133">Transmembrane helix</keyword>
<organism evidence="3 4">
    <name type="scientific">Thermoflavifilum thermophilum</name>
    <dbReference type="NCBI Taxonomy" id="1393122"/>
    <lineage>
        <taxon>Bacteria</taxon>
        <taxon>Pseudomonadati</taxon>
        <taxon>Bacteroidota</taxon>
        <taxon>Chitinophagia</taxon>
        <taxon>Chitinophagales</taxon>
        <taxon>Chitinophagaceae</taxon>
        <taxon>Thermoflavifilum</taxon>
    </lineage>
</organism>
<evidence type="ECO:0000313" key="3">
    <source>
        <dbReference type="EMBL" id="SFV36104.1"/>
    </source>
</evidence>
<feature type="transmembrane region" description="Helical" evidence="1">
    <location>
        <begin position="119"/>
        <end position="136"/>
    </location>
</feature>
<feature type="domain" description="SH3b" evidence="2">
    <location>
        <begin position="295"/>
        <end position="368"/>
    </location>
</feature>
<dbReference type="PROSITE" id="PS51781">
    <property type="entry name" value="SH3B"/>
    <property type="match status" value="1"/>
</dbReference>
<dbReference type="SMART" id="SM00287">
    <property type="entry name" value="SH3b"/>
    <property type="match status" value="1"/>
</dbReference>
<keyword evidence="1" id="KW-0812">Transmembrane</keyword>
<dbReference type="Proteomes" id="UP000199537">
    <property type="component" value="Unassembled WGS sequence"/>
</dbReference>
<dbReference type="InterPro" id="IPR003646">
    <property type="entry name" value="SH3-like_bac-type"/>
</dbReference>
<dbReference type="STRING" id="1393122.SAMN05660895_2414"/>
<sequence>MTKNKKKLRQQHNLQQVFKLCRSLWLSCHVALLSDGSGHITVYKWFGSCRTSPKFSLRENFVYPQTLNAMPRYVRHCVQQANWQKGFAVQILPRSPLRQSAPPLGTIGLKENNNKMKRLLLLLLTLATLTTVTAQVKVKGYYRKDGTYVHPHYRSNPDGNPYNNWSYPGNTNPYTGKTATGNPDTYLKNYYDKSSKSTSDVWVDGYYKSDGTYVPGHFRSNPDGNPYNNWSYPGNTNPYTGKTATGNPDTYLKNYYNNSSSGTIFYHPELEEPEKPLVNLGGSFPYVHPVNISFSSKYYVTANKLNVRSGPSTNYSVKTTLDYGTSITVVDNSNESWAKIEYSAYDYNSWGYKTQTGYVSKSYISSQNPYFKSTYSNTYDDIDLSKYLENYNTYNKTTY</sequence>
<dbReference type="Gene3D" id="2.30.30.40">
    <property type="entry name" value="SH3 Domains"/>
    <property type="match status" value="1"/>
</dbReference>
<protein>
    <submittedName>
        <fullName evidence="3">SH3 domain-containing protein</fullName>
    </submittedName>
</protein>
<dbReference type="EMBL" id="FPCJ01000001">
    <property type="protein sequence ID" value="SFV36104.1"/>
    <property type="molecule type" value="Genomic_DNA"/>
</dbReference>